<evidence type="ECO:0000259" key="1">
    <source>
        <dbReference type="Pfam" id="PF13619"/>
    </source>
</evidence>
<dbReference type="AlphaFoldDB" id="A0A3V8I9E4"/>
<dbReference type="InterPro" id="IPR025309">
    <property type="entry name" value="KTSC_dom"/>
</dbReference>
<sequence>MDRQYVSSSNLRSVGFDVRTSVLEIEFNNGTVYQYFNVSETVYTGLMSASSKGSFFDLHVKKAGYRYQQIR</sequence>
<reference evidence="2 3" key="1">
    <citation type="submission" date="2018-12" db="EMBL/GenBank/DDBJ databases">
        <title>Identification of serotype of rogose Salmonella by whole genome sequencing.</title>
        <authorList>
            <person name="Sacchi C.T."/>
            <person name="Goncalves C.R."/>
            <person name="Tiba-Casas M.R."/>
        </authorList>
    </citation>
    <scope>NUCLEOTIDE SEQUENCE [LARGE SCALE GENOMIC DNA]</scope>
    <source>
        <strain evidence="2 3">169_17</strain>
    </source>
</reference>
<name>A0A3V8I9E4_SALER</name>
<evidence type="ECO:0000313" key="3">
    <source>
        <dbReference type="Proteomes" id="UP000290660"/>
    </source>
</evidence>
<dbReference type="RefSeq" id="WP_127174318.1">
    <property type="nucleotide sequence ID" value="NZ_JASMSH010000041.1"/>
</dbReference>
<evidence type="ECO:0000313" key="2">
    <source>
        <dbReference type="EMBL" id="RXQ24147.1"/>
    </source>
</evidence>
<dbReference type="EMBL" id="RSEO01000054">
    <property type="protein sequence ID" value="RXQ24147.1"/>
    <property type="molecule type" value="Genomic_DNA"/>
</dbReference>
<organism evidence="2 3">
    <name type="scientific">Salmonella enterica</name>
    <name type="common">Salmonella choleraesuis</name>
    <dbReference type="NCBI Taxonomy" id="28901"/>
    <lineage>
        <taxon>Bacteria</taxon>
        <taxon>Pseudomonadati</taxon>
        <taxon>Pseudomonadota</taxon>
        <taxon>Gammaproteobacteria</taxon>
        <taxon>Enterobacterales</taxon>
        <taxon>Enterobacteriaceae</taxon>
        <taxon>Salmonella</taxon>
    </lineage>
</organism>
<protein>
    <submittedName>
        <fullName evidence="2">KTSC domain-containing protein</fullName>
    </submittedName>
</protein>
<gene>
    <name evidence="2" type="ORF">EI538_23610</name>
</gene>
<dbReference type="Pfam" id="PF13619">
    <property type="entry name" value="KTSC"/>
    <property type="match status" value="1"/>
</dbReference>
<proteinExistence type="predicted"/>
<accession>A0A3V8I9E4</accession>
<feature type="domain" description="KTSC" evidence="1">
    <location>
        <begin position="7"/>
        <end position="62"/>
    </location>
</feature>
<comment type="caution">
    <text evidence="2">The sequence shown here is derived from an EMBL/GenBank/DDBJ whole genome shotgun (WGS) entry which is preliminary data.</text>
</comment>
<dbReference type="Proteomes" id="UP000290660">
    <property type="component" value="Unassembled WGS sequence"/>
</dbReference>